<evidence type="ECO:0000313" key="2">
    <source>
        <dbReference type="Proteomes" id="UP000032141"/>
    </source>
</evidence>
<dbReference type="HOGENOM" id="CLU_2018421_0_0_1"/>
<dbReference type="Proteomes" id="UP000032141">
    <property type="component" value="Unassembled WGS sequence"/>
</dbReference>
<dbReference type="STRING" id="109376.A0A0D2ZW08"/>
<name>A0A0D2ZW08_BRAOL</name>
<reference evidence="1" key="2">
    <citation type="submission" date="2015-06" db="UniProtKB">
        <authorList>
            <consortium name="EnsemblPlants"/>
        </authorList>
    </citation>
    <scope>IDENTIFICATION</scope>
</reference>
<organism evidence="1 2">
    <name type="scientific">Brassica oleracea var. oleracea</name>
    <dbReference type="NCBI Taxonomy" id="109376"/>
    <lineage>
        <taxon>Eukaryota</taxon>
        <taxon>Viridiplantae</taxon>
        <taxon>Streptophyta</taxon>
        <taxon>Embryophyta</taxon>
        <taxon>Tracheophyta</taxon>
        <taxon>Spermatophyta</taxon>
        <taxon>Magnoliopsida</taxon>
        <taxon>eudicotyledons</taxon>
        <taxon>Gunneridae</taxon>
        <taxon>Pentapetalae</taxon>
        <taxon>rosids</taxon>
        <taxon>malvids</taxon>
        <taxon>Brassicales</taxon>
        <taxon>Brassicaceae</taxon>
        <taxon>Brassiceae</taxon>
        <taxon>Brassica</taxon>
    </lineage>
</organism>
<dbReference type="OMA" id="IAVEWDP"/>
<evidence type="ECO:0000313" key="1">
    <source>
        <dbReference type="EnsemblPlants" id="Bo02270s010.1"/>
    </source>
</evidence>
<protein>
    <submittedName>
        <fullName evidence="1">Uncharacterized protein</fullName>
    </submittedName>
</protein>
<dbReference type="Gramene" id="Bo02270s010.1">
    <property type="protein sequence ID" value="Bo02270s010.1"/>
    <property type="gene ID" value="Bo02270s010"/>
</dbReference>
<dbReference type="eggNOG" id="KOG1223">
    <property type="taxonomic scope" value="Eukaryota"/>
</dbReference>
<proteinExistence type="predicted"/>
<dbReference type="AlphaFoldDB" id="A0A0D2ZW08"/>
<accession>A0A0D2ZW08</accession>
<reference evidence="1" key="1">
    <citation type="journal article" date="2014" name="Genome Biol.">
        <title>Transcriptome and methylome profiling reveals relics of genome dominance in the mesopolyploid Brassica oleracea.</title>
        <authorList>
            <person name="Parkin I.A."/>
            <person name="Koh C."/>
            <person name="Tang H."/>
            <person name="Robinson S.J."/>
            <person name="Kagale S."/>
            <person name="Clarke W.E."/>
            <person name="Town C.D."/>
            <person name="Nixon J."/>
            <person name="Krishnakumar V."/>
            <person name="Bidwell S.L."/>
            <person name="Denoeud F."/>
            <person name="Belcram H."/>
            <person name="Links M.G."/>
            <person name="Just J."/>
            <person name="Clarke C."/>
            <person name="Bender T."/>
            <person name="Huebert T."/>
            <person name="Mason A.S."/>
            <person name="Pires J.C."/>
            <person name="Barker G."/>
            <person name="Moore J."/>
            <person name="Walley P.G."/>
            <person name="Manoli S."/>
            <person name="Batley J."/>
            <person name="Edwards D."/>
            <person name="Nelson M.N."/>
            <person name="Wang X."/>
            <person name="Paterson A.H."/>
            <person name="King G."/>
            <person name="Bancroft I."/>
            <person name="Chalhoub B."/>
            <person name="Sharpe A.G."/>
        </authorList>
    </citation>
    <scope>NUCLEOTIDE SEQUENCE [LARGE SCALE GENOMIC DNA]</scope>
    <source>
        <strain evidence="1">cv. TO1000</strain>
    </source>
</reference>
<dbReference type="EnsemblPlants" id="Bo02270s010.1">
    <property type="protein sequence ID" value="Bo02270s010.1"/>
    <property type="gene ID" value="Bo02270s010"/>
</dbReference>
<sequence>MPSKTSLDAAASLTPPLRLRLLYAAPPPLRAAPYLLLGLNDFEDGSQRLQPQNEIQPRCFFSCCSDVGCPHLLPDLANENENSNRGSSDRDLISVGMRLDPNGKIAVEWDPVGAFYFSVPQIL</sequence>
<keyword evidence="2" id="KW-1185">Reference proteome</keyword>